<comment type="caution">
    <text evidence="6">The sequence shown here is derived from an EMBL/GenBank/DDBJ whole genome shotgun (WGS) entry which is preliminary data.</text>
</comment>
<dbReference type="GO" id="GO:0008757">
    <property type="term" value="F:S-adenosylmethionine-dependent methyltransferase activity"/>
    <property type="evidence" value="ECO:0007669"/>
    <property type="project" value="UniProtKB-ARBA"/>
</dbReference>
<dbReference type="Proteomes" id="UP000225706">
    <property type="component" value="Unassembled WGS sequence"/>
</dbReference>
<dbReference type="InterPro" id="IPR026113">
    <property type="entry name" value="METTL2/6/8-like"/>
</dbReference>
<evidence type="ECO:0000256" key="4">
    <source>
        <dbReference type="PIRNR" id="PIRNR037755"/>
    </source>
</evidence>
<dbReference type="SUPFAM" id="SSF53335">
    <property type="entry name" value="S-adenosyl-L-methionine-dependent methyltransferases"/>
    <property type="match status" value="1"/>
</dbReference>
<dbReference type="InterPro" id="IPR029063">
    <property type="entry name" value="SAM-dependent_MTases_sf"/>
</dbReference>
<dbReference type="PANTHER" id="PTHR22809">
    <property type="entry name" value="METHYLTRANSFERASE-RELATED"/>
    <property type="match status" value="1"/>
</dbReference>
<keyword evidence="3 4" id="KW-0808">Transferase</keyword>
<evidence type="ECO:0000313" key="7">
    <source>
        <dbReference type="Proteomes" id="UP000225706"/>
    </source>
</evidence>
<dbReference type="STRING" id="50429.A0A2B4SIH3"/>
<comment type="similarity">
    <text evidence="1 4">Belongs to the methyltransferase superfamily. METL family.</text>
</comment>
<dbReference type="InterPro" id="IPR013217">
    <property type="entry name" value="Methyltransf_12"/>
</dbReference>
<comment type="function">
    <text evidence="4">S-adenosyl-L-methionine-dependent methyltransferase.</text>
</comment>
<dbReference type="OrthoDB" id="417697at2759"/>
<organism evidence="6 7">
    <name type="scientific">Stylophora pistillata</name>
    <name type="common">Smooth cauliflower coral</name>
    <dbReference type="NCBI Taxonomy" id="50429"/>
    <lineage>
        <taxon>Eukaryota</taxon>
        <taxon>Metazoa</taxon>
        <taxon>Cnidaria</taxon>
        <taxon>Anthozoa</taxon>
        <taxon>Hexacorallia</taxon>
        <taxon>Scleractinia</taxon>
        <taxon>Astrocoeniina</taxon>
        <taxon>Pocilloporidae</taxon>
        <taxon>Stylophora</taxon>
    </lineage>
</organism>
<feature type="domain" description="Methyltransferase type 12" evidence="5">
    <location>
        <begin position="85"/>
        <end position="186"/>
    </location>
</feature>
<protein>
    <recommendedName>
        <fullName evidence="4">tRNA N(3)-methylcytidine methyltransferase</fullName>
        <ecNumber evidence="4">2.1.1.-</ecNumber>
    </recommendedName>
</protein>
<accession>A0A2B4SIH3</accession>
<dbReference type="GO" id="GO:0008173">
    <property type="term" value="F:RNA methyltransferase activity"/>
    <property type="evidence" value="ECO:0007669"/>
    <property type="project" value="UniProtKB-ARBA"/>
</dbReference>
<keyword evidence="2 4" id="KW-0489">Methyltransferase</keyword>
<evidence type="ECO:0000256" key="1">
    <source>
        <dbReference type="ARBA" id="ARBA00009725"/>
    </source>
</evidence>
<dbReference type="Gene3D" id="3.40.50.150">
    <property type="entry name" value="Vaccinia Virus protein VP39"/>
    <property type="match status" value="1"/>
</dbReference>
<dbReference type="GO" id="GO:0032259">
    <property type="term" value="P:methylation"/>
    <property type="evidence" value="ECO:0007669"/>
    <property type="project" value="UniProtKB-KW"/>
</dbReference>
<dbReference type="CDD" id="cd02440">
    <property type="entry name" value="AdoMet_MTases"/>
    <property type="match status" value="1"/>
</dbReference>
<dbReference type="PIRSF" id="PIRSF037755">
    <property type="entry name" value="Mettl2_prd"/>
    <property type="match status" value="1"/>
</dbReference>
<evidence type="ECO:0000259" key="5">
    <source>
        <dbReference type="Pfam" id="PF08242"/>
    </source>
</evidence>
<dbReference type="EC" id="2.1.1.-" evidence="4"/>
<gene>
    <name evidence="6" type="primary">METTL6</name>
    <name evidence="6" type="ORF">AWC38_SpisGene4659</name>
</gene>
<dbReference type="AlphaFoldDB" id="A0A2B4SIH3"/>
<proteinExistence type="inferred from homology"/>
<evidence type="ECO:0000256" key="3">
    <source>
        <dbReference type="ARBA" id="ARBA00022679"/>
    </source>
</evidence>
<keyword evidence="7" id="KW-1185">Reference proteome</keyword>
<evidence type="ECO:0000256" key="2">
    <source>
        <dbReference type="ARBA" id="ARBA00022603"/>
    </source>
</evidence>
<dbReference type="EMBL" id="LSMT01000049">
    <property type="protein sequence ID" value="PFX30464.1"/>
    <property type="molecule type" value="Genomic_DNA"/>
</dbReference>
<reference evidence="6" key="1">
    <citation type="journal article" date="2017" name="J. ISSAAS">
        <title>Comparative analysis of the genomes of Stylophora pistillata and Acropora digitifera provides evidence for extensive differences between species of corals.</title>
        <authorList>
            <person name="Voolstra C.R."/>
            <person name="Li Y."/>
            <person name="Liew Y.J."/>
            <person name="Baumgarten S."/>
            <person name="Zoccola D."/>
            <person name="Flot J.-F."/>
            <person name="Tambutte S."/>
            <person name="Allemand D."/>
            <person name="Aranda M."/>
        </authorList>
    </citation>
    <scope>NUCLEOTIDE SEQUENCE</scope>
    <source>
        <strain evidence="6">CSM Monaco</strain>
        <tissue evidence="6">Whole animal</tissue>
    </source>
</reference>
<evidence type="ECO:0000313" key="6">
    <source>
        <dbReference type="EMBL" id="PFX30464.1"/>
    </source>
</evidence>
<dbReference type="PANTHER" id="PTHR22809:SF5">
    <property type="entry name" value="TRNA N(3)-METHYLCYTIDINE METHYLTRANSFERASE METTL6"/>
    <property type="match status" value="1"/>
</dbReference>
<dbReference type="Pfam" id="PF08242">
    <property type="entry name" value="Methyltransf_12"/>
    <property type="match status" value="1"/>
</dbReference>
<sequence length="274" mass="31638">MADEVINFRVLTEDEKKKLDDDSKIVSEFKQNKLEKEAQKNWDLFYKRNATNFFKDRHWTTAEFKELLFDGRNSESDIDTSKVLLEAGCGVGNLFYPLLEEIPNLFIHACDFSKRAIDFVKEHPTFSEEKVNAFHCDLTVDALESHVLKCSVDIATLVFVLSAVHPDKMLTVLHNIIQVLKPGGLLFFRDYGLYDHAMLRFSPANKLSVNFYVRQDGTRAYYFSKDLVEKLFHQAGFETLVSDYAHRRTVNKKEGVDVPRIFVQAKFRKPGKPG</sequence>
<name>A0A2B4SIH3_STYPI</name>